<evidence type="ECO:0000256" key="1">
    <source>
        <dbReference type="SAM" id="SignalP"/>
    </source>
</evidence>
<evidence type="ECO:0000313" key="3">
    <source>
        <dbReference type="Proteomes" id="UP001162164"/>
    </source>
</evidence>
<reference evidence="2" key="1">
    <citation type="journal article" date="2023" name="Insect Mol. Biol.">
        <title>Genome sequencing provides insights into the evolution of gene families encoding plant cell wall-degrading enzymes in longhorned beetles.</title>
        <authorList>
            <person name="Shin N.R."/>
            <person name="Okamura Y."/>
            <person name="Kirsch R."/>
            <person name="Pauchet Y."/>
        </authorList>
    </citation>
    <scope>NUCLEOTIDE SEQUENCE</scope>
    <source>
        <strain evidence="2">MMC_N1</strain>
    </source>
</reference>
<evidence type="ECO:0000313" key="2">
    <source>
        <dbReference type="EMBL" id="KAJ8980715.1"/>
    </source>
</evidence>
<name>A0ABQ9JRM4_9CUCU</name>
<keyword evidence="3" id="KW-1185">Reference proteome</keyword>
<gene>
    <name evidence="2" type="ORF">NQ317_019209</name>
</gene>
<proteinExistence type="predicted"/>
<comment type="caution">
    <text evidence="2">The sequence shown here is derived from an EMBL/GenBank/DDBJ whole genome shotgun (WGS) entry which is preliminary data.</text>
</comment>
<accession>A0ABQ9JRM4</accession>
<organism evidence="2 3">
    <name type="scientific">Molorchus minor</name>
    <dbReference type="NCBI Taxonomy" id="1323400"/>
    <lineage>
        <taxon>Eukaryota</taxon>
        <taxon>Metazoa</taxon>
        <taxon>Ecdysozoa</taxon>
        <taxon>Arthropoda</taxon>
        <taxon>Hexapoda</taxon>
        <taxon>Insecta</taxon>
        <taxon>Pterygota</taxon>
        <taxon>Neoptera</taxon>
        <taxon>Endopterygota</taxon>
        <taxon>Coleoptera</taxon>
        <taxon>Polyphaga</taxon>
        <taxon>Cucujiformia</taxon>
        <taxon>Chrysomeloidea</taxon>
        <taxon>Cerambycidae</taxon>
        <taxon>Lamiinae</taxon>
        <taxon>Monochamini</taxon>
        <taxon>Molorchus</taxon>
    </lineage>
</organism>
<dbReference type="Gene3D" id="2.20.20.150">
    <property type="match status" value="1"/>
</dbReference>
<feature type="non-terminal residue" evidence="2">
    <location>
        <position position="1"/>
    </location>
</feature>
<feature type="signal peptide" evidence="1">
    <location>
        <begin position="1"/>
        <end position="20"/>
    </location>
</feature>
<dbReference type="Gene3D" id="2.20.20.160">
    <property type="match status" value="2"/>
</dbReference>
<dbReference type="Proteomes" id="UP001162164">
    <property type="component" value="Unassembled WGS sequence"/>
</dbReference>
<dbReference type="EMBL" id="JAPWTJ010000240">
    <property type="protein sequence ID" value="KAJ8980715.1"/>
    <property type="molecule type" value="Genomic_DNA"/>
</dbReference>
<dbReference type="Pfam" id="PF11581">
    <property type="entry name" value="Argos"/>
    <property type="match status" value="1"/>
</dbReference>
<keyword evidence="1" id="KW-0732">Signal</keyword>
<dbReference type="InterPro" id="IPR021633">
    <property type="entry name" value="Argos"/>
</dbReference>
<protein>
    <submittedName>
        <fullName evidence="2">Uncharacterized protein</fullName>
    </submittedName>
</protein>
<feature type="chain" id="PRO_5046227602" evidence="1">
    <location>
        <begin position="21"/>
        <end position="282"/>
    </location>
</feature>
<sequence>KIMHLDSIFILILAHSCVQSTRLPLEVFQRHPTEHHHHHRTTNFNLGGNFHRKKIIEYTTLKILYQIGESEEDLPQCNTRSICNKVDLYDTPGSKGSVDVPKEVAQWNLRLMMDTHLRKKLDSTNCVNLLKTYPNAGNIKTTFKLKKSDYSFFFRYFQDATWSITLYPNNVTDQVVHCHCPKNSITYLNKRNVIKLPNEEVAFQYLFFCSPQTRLRCQRKEPCRLFTVRKRQEFLDEVNVSTLCQCPRAHRCPHHHTDYGVVSGKTYSEEAIKTYSGYCLPS</sequence>